<dbReference type="InterPro" id="IPR019184">
    <property type="entry name" value="Uncharacterised_TM-17"/>
</dbReference>
<dbReference type="STRING" id="74557.A0A1W0A313"/>
<evidence type="ECO:0000256" key="4">
    <source>
        <dbReference type="ARBA" id="ARBA00023136"/>
    </source>
</evidence>
<sequence length="144" mass="16501">MGAQVHTSLSSLPLEILLFFNRYYSHLYLCLSALIFIYKGMYLPYPPTTGAFTWEIIFLCLYYIIDQIRVTQASKGNKTEQLFPLLTACLLTLPCVISLAYYINLQTFVLRVDIVLNAISFCFLALESIFGPLTTLRFLQASRF</sequence>
<name>A0A1W0A313_9STRA</name>
<feature type="transmembrane region" description="Helical" evidence="5">
    <location>
        <begin position="51"/>
        <end position="70"/>
    </location>
</feature>
<keyword evidence="7" id="KW-1185">Reference proteome</keyword>
<dbReference type="GO" id="GO:0035869">
    <property type="term" value="C:ciliary transition zone"/>
    <property type="evidence" value="ECO:0007669"/>
    <property type="project" value="TreeGrafter"/>
</dbReference>
<evidence type="ECO:0000256" key="2">
    <source>
        <dbReference type="ARBA" id="ARBA00022692"/>
    </source>
</evidence>
<dbReference type="Proteomes" id="UP000243217">
    <property type="component" value="Unassembled WGS sequence"/>
</dbReference>
<keyword evidence="3 5" id="KW-1133">Transmembrane helix</keyword>
<evidence type="ECO:0000313" key="6">
    <source>
        <dbReference type="EMBL" id="OQS04645.1"/>
    </source>
</evidence>
<dbReference type="EMBL" id="JNBS01000580">
    <property type="protein sequence ID" value="OQS04645.1"/>
    <property type="molecule type" value="Genomic_DNA"/>
</dbReference>
<proteinExistence type="predicted"/>
<evidence type="ECO:0008006" key="8">
    <source>
        <dbReference type="Google" id="ProtNLM"/>
    </source>
</evidence>
<feature type="transmembrane region" description="Helical" evidence="5">
    <location>
        <begin position="82"/>
        <end position="103"/>
    </location>
</feature>
<dbReference type="AlphaFoldDB" id="A0A1W0A313"/>
<dbReference type="OrthoDB" id="262535at2759"/>
<organism evidence="6 7">
    <name type="scientific">Thraustotheca clavata</name>
    <dbReference type="NCBI Taxonomy" id="74557"/>
    <lineage>
        <taxon>Eukaryota</taxon>
        <taxon>Sar</taxon>
        <taxon>Stramenopiles</taxon>
        <taxon>Oomycota</taxon>
        <taxon>Saprolegniomycetes</taxon>
        <taxon>Saprolegniales</taxon>
        <taxon>Achlyaceae</taxon>
        <taxon>Thraustotheca</taxon>
    </lineage>
</organism>
<protein>
    <recommendedName>
        <fullName evidence="8">Transmembrane protein</fullName>
    </recommendedName>
</protein>
<dbReference type="GO" id="GO:0016020">
    <property type="term" value="C:membrane"/>
    <property type="evidence" value="ECO:0007669"/>
    <property type="project" value="UniProtKB-SubCell"/>
</dbReference>
<keyword evidence="4 5" id="KW-0472">Membrane</keyword>
<feature type="transmembrane region" description="Helical" evidence="5">
    <location>
        <begin position="115"/>
        <end position="139"/>
    </location>
</feature>
<evidence type="ECO:0000256" key="5">
    <source>
        <dbReference type="SAM" id="Phobius"/>
    </source>
</evidence>
<dbReference type="PANTHER" id="PTHR13531:SF0">
    <property type="entry name" value="GEO07735P1-RELATED"/>
    <property type="match status" value="1"/>
</dbReference>
<accession>A0A1W0A313</accession>
<dbReference type="GO" id="GO:1905515">
    <property type="term" value="P:non-motile cilium assembly"/>
    <property type="evidence" value="ECO:0007669"/>
    <property type="project" value="TreeGrafter"/>
</dbReference>
<evidence type="ECO:0000256" key="3">
    <source>
        <dbReference type="ARBA" id="ARBA00022989"/>
    </source>
</evidence>
<evidence type="ECO:0000313" key="7">
    <source>
        <dbReference type="Proteomes" id="UP000243217"/>
    </source>
</evidence>
<comment type="caution">
    <text evidence="6">The sequence shown here is derived from an EMBL/GenBank/DDBJ whole genome shotgun (WGS) entry which is preliminary data.</text>
</comment>
<dbReference type="Pfam" id="PF09799">
    <property type="entry name" value="Transmemb_17"/>
    <property type="match status" value="1"/>
</dbReference>
<keyword evidence="2 5" id="KW-0812">Transmembrane</keyword>
<reference evidence="6 7" key="1">
    <citation type="journal article" date="2014" name="Genome Biol. Evol.">
        <title>The secreted proteins of Achlya hypogyna and Thraustotheca clavata identify the ancestral oomycete secretome and reveal gene acquisitions by horizontal gene transfer.</title>
        <authorList>
            <person name="Misner I."/>
            <person name="Blouin N."/>
            <person name="Leonard G."/>
            <person name="Richards T.A."/>
            <person name="Lane C.E."/>
        </authorList>
    </citation>
    <scope>NUCLEOTIDE SEQUENCE [LARGE SCALE GENOMIC DNA]</scope>
    <source>
        <strain evidence="6 7">ATCC 34112</strain>
    </source>
</reference>
<evidence type="ECO:0000256" key="1">
    <source>
        <dbReference type="ARBA" id="ARBA00004141"/>
    </source>
</evidence>
<gene>
    <name evidence="6" type="ORF">THRCLA_20830</name>
</gene>
<dbReference type="PANTHER" id="PTHR13531">
    <property type="entry name" value="GEO07735P1-RELATED-RELATED"/>
    <property type="match status" value="1"/>
</dbReference>
<comment type="subcellular location">
    <subcellularLocation>
        <location evidence="1">Membrane</location>
        <topology evidence="1">Multi-pass membrane protein</topology>
    </subcellularLocation>
</comment>
<feature type="transmembrane region" description="Helical" evidence="5">
    <location>
        <begin position="27"/>
        <end position="45"/>
    </location>
</feature>